<gene>
    <name evidence="1" type="ORF">DSO57_1005557</name>
</gene>
<name>A0ACC2TIW7_9FUNG</name>
<dbReference type="Proteomes" id="UP001165960">
    <property type="component" value="Unassembled WGS sequence"/>
</dbReference>
<evidence type="ECO:0000313" key="1">
    <source>
        <dbReference type="EMBL" id="KAJ9074534.1"/>
    </source>
</evidence>
<comment type="caution">
    <text evidence="1">The sequence shown here is derived from an EMBL/GenBank/DDBJ whole genome shotgun (WGS) entry which is preliminary data.</text>
</comment>
<proteinExistence type="predicted"/>
<reference evidence="1" key="1">
    <citation type="submission" date="2022-04" db="EMBL/GenBank/DDBJ databases">
        <title>Genome of the entomopathogenic fungus Entomophthora muscae.</title>
        <authorList>
            <person name="Elya C."/>
            <person name="Lovett B.R."/>
            <person name="Lee E."/>
            <person name="Macias A.M."/>
            <person name="Hajek A.E."/>
            <person name="De Bivort B.L."/>
            <person name="Kasson M.T."/>
            <person name="De Fine Licht H.H."/>
            <person name="Stajich J.E."/>
        </authorList>
    </citation>
    <scope>NUCLEOTIDE SEQUENCE</scope>
    <source>
        <strain evidence="1">Berkeley</strain>
    </source>
</reference>
<accession>A0ACC2TIW7</accession>
<protein>
    <submittedName>
        <fullName evidence="1">Uncharacterized protein</fullName>
    </submittedName>
</protein>
<dbReference type="EMBL" id="QTSX02002855">
    <property type="protein sequence ID" value="KAJ9074534.1"/>
    <property type="molecule type" value="Genomic_DNA"/>
</dbReference>
<evidence type="ECO:0000313" key="2">
    <source>
        <dbReference type="Proteomes" id="UP001165960"/>
    </source>
</evidence>
<keyword evidence="2" id="KW-1185">Reference proteome</keyword>
<sequence length="357" mass="41368">MASIAPFKQTGADDRARFFTPALWRQRREHIFDLLKRFKPGSVIDYGCGEGSVISFLITCNDEPPITRLAGLDISSEALSECKDRCKPNSNDFNNLRERPLKVELFRGSVDSPSQQLLGFDAIVSSEVIEHLYPETLEKFPTVVFGIYRSPLVIISTPNAEFNVLFPQLNYLQPNATFRDDDHKFEWTRAEFQEWCQINCDKYGYDVEYSGVGKTPKEEDRHLGFCTQFAVFKRKDVSPKLPNSEFREHEVVADFEFPWFNKQVTDSDRMDCILNYAKYMPPVSTSVPEAWPIFKIEAFWGLLKVRQYNRTLQNFLDFILTPSRNGGKLSLQDDAHFILHQIPEKLITAFDKKRPEY</sequence>
<organism evidence="1 2">
    <name type="scientific">Entomophthora muscae</name>
    <dbReference type="NCBI Taxonomy" id="34485"/>
    <lineage>
        <taxon>Eukaryota</taxon>
        <taxon>Fungi</taxon>
        <taxon>Fungi incertae sedis</taxon>
        <taxon>Zoopagomycota</taxon>
        <taxon>Entomophthoromycotina</taxon>
        <taxon>Entomophthoromycetes</taxon>
        <taxon>Entomophthorales</taxon>
        <taxon>Entomophthoraceae</taxon>
        <taxon>Entomophthora</taxon>
    </lineage>
</organism>